<feature type="domain" description="Type II methyltransferase M.TaqI-like" evidence="6">
    <location>
        <begin position="321"/>
        <end position="571"/>
    </location>
</feature>
<dbReference type="NCBIfam" id="NF033452">
    <property type="entry name" value="BREX_1_MTaseX"/>
    <property type="match status" value="1"/>
</dbReference>
<comment type="caution">
    <text evidence="7">The sequence shown here is derived from an EMBL/GenBank/DDBJ whole genome shotgun (WGS) entry which is preliminary data.</text>
</comment>
<dbReference type="EMBL" id="JAKZMM010000004">
    <property type="protein sequence ID" value="MCJ2379508.1"/>
    <property type="molecule type" value="Genomic_DNA"/>
</dbReference>
<evidence type="ECO:0000256" key="5">
    <source>
        <dbReference type="ARBA" id="ARBA00047942"/>
    </source>
</evidence>
<gene>
    <name evidence="7" type="primary">pglX</name>
    <name evidence="7" type="ORF">MUN53_02600</name>
</gene>
<dbReference type="PANTHER" id="PTHR33841:SF1">
    <property type="entry name" value="DNA METHYLTRANSFERASE A"/>
    <property type="match status" value="1"/>
</dbReference>
<dbReference type="Pfam" id="PF07669">
    <property type="entry name" value="Eco57I"/>
    <property type="match status" value="1"/>
</dbReference>
<evidence type="ECO:0000256" key="3">
    <source>
        <dbReference type="ARBA" id="ARBA00022679"/>
    </source>
</evidence>
<name>A0ABT0BXK8_9BACT</name>
<evidence type="ECO:0000313" key="7">
    <source>
        <dbReference type="EMBL" id="MCJ2379508.1"/>
    </source>
</evidence>
<dbReference type="InterPro" id="IPR011639">
    <property type="entry name" value="MethylTrfase_TaqI-like_dom"/>
</dbReference>
<dbReference type="PRINTS" id="PR00507">
    <property type="entry name" value="N12N6MTFRASE"/>
</dbReference>
<keyword evidence="3 7" id="KW-0808">Transferase</keyword>
<keyword evidence="8" id="KW-1185">Reference proteome</keyword>
<evidence type="ECO:0000256" key="2">
    <source>
        <dbReference type="ARBA" id="ARBA00022603"/>
    </source>
</evidence>
<dbReference type="PROSITE" id="PS00092">
    <property type="entry name" value="N6_MTASE"/>
    <property type="match status" value="1"/>
</dbReference>
<dbReference type="RefSeq" id="WP_243323290.1">
    <property type="nucleotide sequence ID" value="NZ_JAKZMM010000004.1"/>
</dbReference>
<dbReference type="Gene3D" id="3.40.50.150">
    <property type="entry name" value="Vaccinia Virus protein VP39"/>
    <property type="match status" value="1"/>
</dbReference>
<dbReference type="InterPro" id="IPR029063">
    <property type="entry name" value="SAM-dependent_MTases_sf"/>
</dbReference>
<evidence type="ECO:0000313" key="8">
    <source>
        <dbReference type="Proteomes" id="UP001165444"/>
    </source>
</evidence>
<dbReference type="InterPro" id="IPR047939">
    <property type="entry name" value="BREX_1_PglX"/>
</dbReference>
<keyword evidence="2 7" id="KW-0489">Methyltransferase</keyword>
<protein>
    <recommendedName>
        <fullName evidence="1">site-specific DNA-methyltransferase (adenine-specific)</fullName>
        <ecNumber evidence="1">2.1.1.72</ecNumber>
    </recommendedName>
</protein>
<reference evidence="7 8" key="1">
    <citation type="submission" date="2022-03" db="EMBL/GenBank/DDBJ databases">
        <title>Parabacteroides sp. nov. isolated from swine feces.</title>
        <authorList>
            <person name="Bak J.E."/>
        </authorList>
    </citation>
    <scope>NUCLEOTIDE SEQUENCE [LARGE SCALE GENOMIC DNA]</scope>
    <source>
        <strain evidence="7 8">AGMB00274</strain>
    </source>
</reference>
<sequence>MKLINHVLDIRRLIQQAFDNRFSRMGLRADAPVPADQLSDSDHRQRRQKLDGIMQNHLNELGDYAEARQATINECVFTLFNRIAAIKVMESKELFPEIIRRRKENAGRSFEHNAWLEEHPSERNAEREGLKHFLNDQFDKLGEHIPLYRSDYPYALMPTADELNEIIVQFNNVEEDEDCGADVWKGDDILGWLYENFNAVEKEALKASGEKTEYNKVSLQSQVYTPAWVVKFLVDNTLGKSYLEMYPESSIKEKYKIANAPTKQVKHPKDLRSMRLLDPACGSGNFLIYSFSLFYDLYIDQMENYGKDYSRRDIPKMIVENNLFGMDLDERAAQISQIALFIKARELGGHRSHWPEYTNVVSTHFFLDDYETVKDAFESIDNLDQSKRIIMKMIWDDLSNAYKFGSLVRVDETLDKILPNDSTYNLFAQQEMEDMFSFKHQFMGQLRQKVDELGQRGSNAYTLAKTNDAISFLEIISQKYDVVVANPPYTDSADFGPELKNFIEDNYKKPYKFSGNLYSCFIKRCYELSDENGKVGIIHPHTFMYIKTFEDVREFLIKNTHINVLVDYGLDRVNLFGPGILLNAAFYTFDKAKYNDAEDGIYFHITVGQQEKFKKDSLIQALDDVCSKRPNNRVYYLEQKKLEKIKSMPIIFWISDEFREKFTDLSLSDIVDVKQGIATSNNNRFCRFWWEIMGSSRTYYPYSKGGDYNKWYGNLWLYVDWSDSAKQYIEKKGRLQNKQYYFKEGITYSGSSGEKGTSFRIFPKDCLFDVGGSCIFPTGKYSNRHYILAFLNTKTCFYLANSLNPTVNTQVGDIQRVPFAMPDPLNEKLITDLAKCNISIKEKLNTYSIVEKEYKSSPISNVGSVISSINEYFVYENALNTHILLNEALINLLIFSIYDLNEKDQKMVLDKEGTPVGLLSPSYAAKTAYVQWLEQQTQFKPSEKLLDFINNLPTKEDQELVNDFDTLYQNNKGWEEFCILHSLSPIELWYQFMRSHVNPSQRTQAIVFELVTDVIRTVLSNDDDGVIPLGDKMGEERLAIRIEREFMDRGYSAAQFNQVCQLLGCELEKYLQERFFQQLSDHLNLFMYLPKTPFIWHLTSGEHHAIELYVSIYKWNRDTLFRIRSIYAANREAAIRDRLNSIDTSKTEGRLEATELRAMLEELNSFCQKIDDLLASGYDPKLDDGVGKNIAPLQKRKMLSYEVLNAGQLKKYLNADW</sequence>
<accession>A0ABT0BXK8</accession>
<dbReference type="InterPro" id="IPR002052">
    <property type="entry name" value="DNA_methylase_N6_adenine_CS"/>
</dbReference>
<comment type="catalytic activity">
    <reaction evidence="5">
        <text>a 2'-deoxyadenosine in DNA + S-adenosyl-L-methionine = an N(6)-methyl-2'-deoxyadenosine in DNA + S-adenosyl-L-homocysteine + H(+)</text>
        <dbReference type="Rhea" id="RHEA:15197"/>
        <dbReference type="Rhea" id="RHEA-COMP:12418"/>
        <dbReference type="Rhea" id="RHEA-COMP:12419"/>
        <dbReference type="ChEBI" id="CHEBI:15378"/>
        <dbReference type="ChEBI" id="CHEBI:57856"/>
        <dbReference type="ChEBI" id="CHEBI:59789"/>
        <dbReference type="ChEBI" id="CHEBI:90615"/>
        <dbReference type="ChEBI" id="CHEBI:90616"/>
        <dbReference type="EC" id="2.1.1.72"/>
    </reaction>
</comment>
<evidence type="ECO:0000256" key="4">
    <source>
        <dbReference type="ARBA" id="ARBA00022691"/>
    </source>
</evidence>
<evidence type="ECO:0000256" key="1">
    <source>
        <dbReference type="ARBA" id="ARBA00011900"/>
    </source>
</evidence>
<evidence type="ECO:0000259" key="6">
    <source>
        <dbReference type="Pfam" id="PF07669"/>
    </source>
</evidence>
<dbReference type="SUPFAM" id="SSF53335">
    <property type="entry name" value="S-adenosyl-L-methionine-dependent methyltransferases"/>
    <property type="match status" value="1"/>
</dbReference>
<proteinExistence type="predicted"/>
<dbReference type="InterPro" id="IPR050953">
    <property type="entry name" value="N4_N6_ade-DNA_methylase"/>
</dbReference>
<keyword evidence="4" id="KW-0949">S-adenosyl-L-methionine</keyword>
<dbReference type="GO" id="GO:0032259">
    <property type="term" value="P:methylation"/>
    <property type="evidence" value="ECO:0007669"/>
    <property type="project" value="UniProtKB-KW"/>
</dbReference>
<organism evidence="7 8">
    <name type="scientific">Parabacteroides faecalis</name>
    <dbReference type="NCBI Taxonomy" id="2924040"/>
    <lineage>
        <taxon>Bacteria</taxon>
        <taxon>Pseudomonadati</taxon>
        <taxon>Bacteroidota</taxon>
        <taxon>Bacteroidia</taxon>
        <taxon>Bacteroidales</taxon>
        <taxon>Tannerellaceae</taxon>
        <taxon>Parabacteroides</taxon>
    </lineage>
</organism>
<dbReference type="PANTHER" id="PTHR33841">
    <property type="entry name" value="DNA METHYLTRANSFERASE YEEA-RELATED"/>
    <property type="match status" value="1"/>
</dbReference>
<dbReference type="GO" id="GO:0009007">
    <property type="term" value="F:site-specific DNA-methyltransferase (adenine-specific) activity"/>
    <property type="evidence" value="ECO:0007669"/>
    <property type="project" value="UniProtKB-EC"/>
</dbReference>
<dbReference type="Proteomes" id="UP001165444">
    <property type="component" value="Unassembled WGS sequence"/>
</dbReference>
<dbReference type="EC" id="2.1.1.72" evidence="1"/>